<dbReference type="OrthoDB" id="791543at2"/>
<dbReference type="InterPro" id="IPR013783">
    <property type="entry name" value="Ig-like_fold"/>
</dbReference>
<keyword evidence="3" id="KW-1185">Reference proteome</keyword>
<protein>
    <recommendedName>
        <fullName evidence="1">IPT/TIG domain-containing protein</fullName>
    </recommendedName>
</protein>
<dbReference type="Pfam" id="PF01833">
    <property type="entry name" value="TIG"/>
    <property type="match status" value="1"/>
</dbReference>
<evidence type="ECO:0000313" key="2">
    <source>
        <dbReference type="EMBL" id="TFD96448.1"/>
    </source>
</evidence>
<sequence length="424" mass="46656">MKKKHLFMGLFCLIAYFSCSDDKKSDGEPYDPSKPAEITTFMPDTGRIREKFIIKGTNFGTDKSKVEVYFKDNDGSRKATVIGIDNSTIYCLAPRQLAGNNKVEVIIDGKTSSLDKTFHYIVAENVSTIAGKPGTGGTDDGTLVDARFSYIQGIGALGDETVIVFQRDNPAVRLVSVKDNKVITLQNAFQAGKPAVSKDKARVYAAGQNSPHVIYMYTKESGWSPSRIGQLGTDVTGIVRALAFDETEEWLYFCDATGKFGRYNIKTQERQILNEKIRSGTSDVSYLAYSAAQDCFYWSAQSAYGIYKISKDGQTVEAYAGFNGNAYQDGYVQDAKFVQPNGLTIDEDGNIYITEGHGGHIIRKISIKEGYVSTIAGTYNAAGNEDGSPLTAKFNYPYDISYDGEGGYWICEGWGVCIRKYAVE</sequence>
<proteinExistence type="predicted"/>
<dbReference type="SUPFAM" id="SSF63825">
    <property type="entry name" value="YWTD domain"/>
    <property type="match status" value="1"/>
</dbReference>
<dbReference type="PANTHER" id="PTHR13833">
    <property type="match status" value="1"/>
</dbReference>
<dbReference type="CDD" id="cd00603">
    <property type="entry name" value="IPT_PCSR"/>
    <property type="match status" value="1"/>
</dbReference>
<evidence type="ECO:0000259" key="1">
    <source>
        <dbReference type="Pfam" id="PF01833"/>
    </source>
</evidence>
<dbReference type="EMBL" id="SOML01000005">
    <property type="protein sequence ID" value="TFD96448.1"/>
    <property type="molecule type" value="Genomic_DNA"/>
</dbReference>
<accession>A0A4Y8L318</accession>
<dbReference type="InterPro" id="IPR014756">
    <property type="entry name" value="Ig_E-set"/>
</dbReference>
<dbReference type="Proteomes" id="UP000297861">
    <property type="component" value="Unassembled WGS sequence"/>
</dbReference>
<gene>
    <name evidence="2" type="ORF">E2605_09790</name>
</gene>
<dbReference type="InterPro" id="IPR011042">
    <property type="entry name" value="6-blade_b-propeller_TolB-like"/>
</dbReference>
<dbReference type="SUPFAM" id="SSF81296">
    <property type="entry name" value="E set domains"/>
    <property type="match status" value="1"/>
</dbReference>
<reference evidence="2 3" key="1">
    <citation type="submission" date="2019-03" db="EMBL/GenBank/DDBJ databases">
        <title>San Antonio Military Medical Center submission to MRSN (WRAIR), pending publication.</title>
        <authorList>
            <person name="Blyth D.M."/>
            <person name="Mccarthy S.L."/>
            <person name="Schall S.E."/>
            <person name="Stam J.A."/>
            <person name="Ong A.C."/>
            <person name="Mcgann P.T."/>
        </authorList>
    </citation>
    <scope>NUCLEOTIDE SEQUENCE [LARGE SCALE GENOMIC DNA]</scope>
    <source>
        <strain evidence="2 3">MRSN571793</strain>
    </source>
</reference>
<dbReference type="RefSeq" id="WP_051290643.1">
    <property type="nucleotide sequence ID" value="NZ_JAWZLG010000113.1"/>
</dbReference>
<dbReference type="AlphaFoldDB" id="A0A4Y8L318"/>
<dbReference type="Gene3D" id="2.60.40.10">
    <property type="entry name" value="Immunoglobulins"/>
    <property type="match status" value="1"/>
</dbReference>
<evidence type="ECO:0000313" key="3">
    <source>
        <dbReference type="Proteomes" id="UP000297861"/>
    </source>
</evidence>
<organism evidence="2 3">
    <name type="scientific">Dysgonomonas capnocytophagoides</name>
    <dbReference type="NCBI Taxonomy" id="45254"/>
    <lineage>
        <taxon>Bacteria</taxon>
        <taxon>Pseudomonadati</taxon>
        <taxon>Bacteroidota</taxon>
        <taxon>Bacteroidia</taxon>
        <taxon>Bacteroidales</taxon>
        <taxon>Dysgonomonadaceae</taxon>
        <taxon>Dysgonomonas</taxon>
    </lineage>
</organism>
<name>A0A4Y8L318_9BACT</name>
<dbReference type="Gene3D" id="2.120.10.30">
    <property type="entry name" value="TolB, C-terminal domain"/>
    <property type="match status" value="1"/>
</dbReference>
<dbReference type="PANTHER" id="PTHR13833:SF71">
    <property type="entry name" value="NHL DOMAIN-CONTAINING PROTEIN"/>
    <property type="match status" value="1"/>
</dbReference>
<dbReference type="STRING" id="1121485.GCA_000426485_01937"/>
<dbReference type="InterPro" id="IPR002909">
    <property type="entry name" value="IPT_dom"/>
</dbReference>
<comment type="caution">
    <text evidence="2">The sequence shown here is derived from an EMBL/GenBank/DDBJ whole genome shotgun (WGS) entry which is preliminary data.</text>
</comment>
<feature type="domain" description="IPT/TIG" evidence="1">
    <location>
        <begin position="37"/>
        <end position="120"/>
    </location>
</feature>